<feature type="compositionally biased region" description="Low complexity" evidence="1">
    <location>
        <begin position="124"/>
        <end position="134"/>
    </location>
</feature>
<feature type="region of interest" description="Disordered" evidence="1">
    <location>
        <begin position="76"/>
        <end position="135"/>
    </location>
</feature>
<feature type="compositionally biased region" description="Basic and acidic residues" evidence="1">
    <location>
        <begin position="9"/>
        <end position="21"/>
    </location>
</feature>
<name>A0ABQ4Y4K0_9ASTR</name>
<dbReference type="EMBL" id="BQNB010010067">
    <property type="protein sequence ID" value="GJS72275.1"/>
    <property type="molecule type" value="Genomic_DNA"/>
</dbReference>
<dbReference type="InterPro" id="IPR049560">
    <property type="entry name" value="MeTrfase_RsmB-F_NOP2_cat"/>
</dbReference>
<dbReference type="InterPro" id="IPR029063">
    <property type="entry name" value="SAM-dependent_MTases_sf"/>
</dbReference>
<dbReference type="Gene3D" id="3.40.50.150">
    <property type="entry name" value="Vaccinia Virus protein VP39"/>
    <property type="match status" value="1"/>
</dbReference>
<reference evidence="3" key="2">
    <citation type="submission" date="2022-01" db="EMBL/GenBank/DDBJ databases">
        <authorList>
            <person name="Yamashiro T."/>
            <person name="Shiraishi A."/>
            <person name="Satake H."/>
            <person name="Nakayama K."/>
        </authorList>
    </citation>
    <scope>NUCLEOTIDE SEQUENCE</scope>
</reference>
<reference evidence="3" key="1">
    <citation type="journal article" date="2022" name="Int. J. Mol. Sci.">
        <title>Draft Genome of Tanacetum Coccineum: Genomic Comparison of Closely Related Tanacetum-Family Plants.</title>
        <authorList>
            <person name="Yamashiro T."/>
            <person name="Shiraishi A."/>
            <person name="Nakayama K."/>
            <person name="Satake H."/>
        </authorList>
    </citation>
    <scope>NUCLEOTIDE SEQUENCE</scope>
</reference>
<dbReference type="Pfam" id="PF01189">
    <property type="entry name" value="Methyltr_RsmB-F"/>
    <property type="match status" value="1"/>
</dbReference>
<keyword evidence="4" id="KW-1185">Reference proteome</keyword>
<feature type="compositionally biased region" description="Polar residues" evidence="1">
    <location>
        <begin position="108"/>
        <end position="121"/>
    </location>
</feature>
<organism evidence="3 4">
    <name type="scientific">Tanacetum coccineum</name>
    <dbReference type="NCBI Taxonomy" id="301880"/>
    <lineage>
        <taxon>Eukaryota</taxon>
        <taxon>Viridiplantae</taxon>
        <taxon>Streptophyta</taxon>
        <taxon>Embryophyta</taxon>
        <taxon>Tracheophyta</taxon>
        <taxon>Spermatophyta</taxon>
        <taxon>Magnoliopsida</taxon>
        <taxon>eudicotyledons</taxon>
        <taxon>Gunneridae</taxon>
        <taxon>Pentapetalae</taxon>
        <taxon>asterids</taxon>
        <taxon>campanulids</taxon>
        <taxon>Asterales</taxon>
        <taxon>Asteraceae</taxon>
        <taxon>Asteroideae</taxon>
        <taxon>Anthemideae</taxon>
        <taxon>Anthemidinae</taxon>
        <taxon>Tanacetum</taxon>
    </lineage>
</organism>
<feature type="domain" description="SAM-dependent methyltransferase RsmB-F/NOP2-type catalytic core" evidence="2">
    <location>
        <begin position="184"/>
        <end position="235"/>
    </location>
</feature>
<evidence type="ECO:0000259" key="2">
    <source>
        <dbReference type="Pfam" id="PF01189"/>
    </source>
</evidence>
<gene>
    <name evidence="3" type="ORF">Tco_0705116</name>
</gene>
<dbReference type="SUPFAM" id="SSF53335">
    <property type="entry name" value="S-adenosyl-L-methionine-dependent methyltransferases"/>
    <property type="match status" value="1"/>
</dbReference>
<protein>
    <submittedName>
        <fullName evidence="3">Probable 28S rRNA (Cytosine(4447)-C(5))-methyltransferase</fullName>
    </submittedName>
</protein>
<dbReference type="Proteomes" id="UP001151760">
    <property type="component" value="Unassembled WGS sequence"/>
</dbReference>
<sequence>MENNNTETGNKENEDTVPEKEIMTDDIYNWITAKYGAPNETWNSDQIALVADDVVKTFFDVPKCSMIEANIPECSTKTETKDVSDEVEDDTVEEAKDDKDDSDDETWSPKTIGTTSKNIISPNKKGATSSSSPSTKKKLVNRCELVRHCIIGLANPITWDMIVKKEFGVRKEEVKKQVNESKEQVKLPKVLGHNTADRVLLDAPCIGTGVISKDESVKTSKNVVDVQNCSRLQKKGWSFNPVRLYLHLKLTTSGLDLLASAGWVLLLWSRLALASWRLPTPKGQTVGSFRKGQAMLPKAISEKLGSRVKLPWKLIVICVEPSFKRQFYDRYKALHDRIQAIPDGGDAASKSCR</sequence>
<feature type="region of interest" description="Disordered" evidence="1">
    <location>
        <begin position="1"/>
        <end position="21"/>
    </location>
</feature>
<evidence type="ECO:0000313" key="3">
    <source>
        <dbReference type="EMBL" id="GJS72275.1"/>
    </source>
</evidence>
<accession>A0ABQ4Y4K0</accession>
<proteinExistence type="predicted"/>
<evidence type="ECO:0000256" key="1">
    <source>
        <dbReference type="SAM" id="MobiDB-lite"/>
    </source>
</evidence>
<comment type="caution">
    <text evidence="3">The sequence shown here is derived from an EMBL/GenBank/DDBJ whole genome shotgun (WGS) entry which is preliminary data.</text>
</comment>
<evidence type="ECO:0000313" key="4">
    <source>
        <dbReference type="Proteomes" id="UP001151760"/>
    </source>
</evidence>